<feature type="domain" description="SHSP" evidence="4">
    <location>
        <begin position="30"/>
        <end position="142"/>
    </location>
</feature>
<evidence type="ECO:0000256" key="3">
    <source>
        <dbReference type="RuleBase" id="RU003616"/>
    </source>
</evidence>
<dbReference type="Pfam" id="PF00011">
    <property type="entry name" value="HSP20"/>
    <property type="match status" value="1"/>
</dbReference>
<dbReference type="PANTHER" id="PTHR47062">
    <property type="match status" value="1"/>
</dbReference>
<dbReference type="PATRIC" id="fig|316.97.peg.2632"/>
<organism evidence="5 6">
    <name type="scientific">Stutzerimonas stutzeri</name>
    <name type="common">Pseudomonas stutzeri</name>
    <dbReference type="NCBI Taxonomy" id="316"/>
    <lineage>
        <taxon>Bacteria</taxon>
        <taxon>Pseudomonadati</taxon>
        <taxon>Pseudomonadota</taxon>
        <taxon>Gammaproteobacteria</taxon>
        <taxon>Pseudomonadales</taxon>
        <taxon>Pseudomonadaceae</taxon>
        <taxon>Stutzerimonas</taxon>
    </lineage>
</organism>
<evidence type="ECO:0000256" key="2">
    <source>
        <dbReference type="PROSITE-ProRule" id="PRU00285"/>
    </source>
</evidence>
<sequence length="149" mass="16608">MMSSFPMAPLFRQSVGFDRFNDLFESALRNDTGSSYPPYNIEKHGDDQYRIVVAAAGFEESDLDLQVERSVLTISGGRRESEAENVTYLHQGIAQRAFKLSFRLADHIEVKGAALNSGLLNIDLVRVVPEEAKPKRIPINADQRPALEG</sequence>
<evidence type="ECO:0000313" key="5">
    <source>
        <dbReference type="EMBL" id="AHY43376.1"/>
    </source>
</evidence>
<dbReference type="Gene3D" id="2.60.40.790">
    <property type="match status" value="1"/>
</dbReference>
<dbReference type="OrthoDB" id="6871152at2"/>
<dbReference type="PROSITE" id="PS01031">
    <property type="entry name" value="SHSP"/>
    <property type="match status" value="1"/>
</dbReference>
<accession>A0A023WTQ2</accession>
<keyword evidence="1" id="KW-0346">Stress response</keyword>
<evidence type="ECO:0000259" key="4">
    <source>
        <dbReference type="PROSITE" id="PS01031"/>
    </source>
</evidence>
<dbReference type="InterPro" id="IPR037913">
    <property type="entry name" value="ACD_IbpA/B"/>
</dbReference>
<dbReference type="AlphaFoldDB" id="A0A023WTQ2"/>
<dbReference type="KEGG" id="pstu:UIB01_13170"/>
<dbReference type="Proteomes" id="UP000025238">
    <property type="component" value="Chromosome"/>
</dbReference>
<evidence type="ECO:0000256" key="1">
    <source>
        <dbReference type="ARBA" id="ARBA00023016"/>
    </source>
</evidence>
<protein>
    <submittedName>
        <fullName evidence="5">Heat-shock protein</fullName>
    </submittedName>
</protein>
<gene>
    <name evidence="5" type="ORF">UIB01_13170</name>
</gene>
<evidence type="ECO:0000313" key="6">
    <source>
        <dbReference type="Proteomes" id="UP000025238"/>
    </source>
</evidence>
<dbReference type="InterPro" id="IPR008978">
    <property type="entry name" value="HSP20-like_chaperone"/>
</dbReference>
<dbReference type="CDD" id="cd06470">
    <property type="entry name" value="ACD_IbpA-B_like"/>
    <property type="match status" value="1"/>
</dbReference>
<dbReference type="PANTHER" id="PTHR47062:SF1">
    <property type="entry name" value="SMALL HEAT SHOCK PROTEIN IBPA"/>
    <property type="match status" value="1"/>
</dbReference>
<comment type="similarity">
    <text evidence="2 3">Belongs to the small heat shock protein (HSP20) family.</text>
</comment>
<reference evidence="5 6" key="1">
    <citation type="submission" date="2014-03" db="EMBL/GenBank/DDBJ databases">
        <title>Complete genome sequence of Pseudomonas stutzeri 19SMN4.</title>
        <authorList>
            <person name="Brunet-Galmes I."/>
            <person name="Nogales B."/>
            <person name="Busquets A."/>
            <person name="Pena A."/>
            <person name="Gomila M."/>
            <person name="Garcia-Valdes E."/>
            <person name="Lalucat J."/>
            <person name="Bennasar A."/>
            <person name="Bosch R."/>
        </authorList>
    </citation>
    <scope>NUCLEOTIDE SEQUENCE [LARGE SCALE GENOMIC DNA]</scope>
    <source>
        <strain evidence="5 6">19SMN4</strain>
    </source>
</reference>
<dbReference type="SUPFAM" id="SSF49764">
    <property type="entry name" value="HSP20-like chaperones"/>
    <property type="match status" value="1"/>
</dbReference>
<dbReference type="InterPro" id="IPR002068">
    <property type="entry name" value="A-crystallin/Hsp20_dom"/>
</dbReference>
<proteinExistence type="inferred from homology"/>
<dbReference type="EMBL" id="CP007509">
    <property type="protein sequence ID" value="AHY43376.1"/>
    <property type="molecule type" value="Genomic_DNA"/>
</dbReference>
<name>A0A023WTQ2_STUST</name>